<keyword evidence="3" id="KW-1185">Reference proteome</keyword>
<protein>
    <submittedName>
        <fullName evidence="2">Uncharacterized protein</fullName>
    </submittedName>
</protein>
<dbReference type="Proteomes" id="UP000050509">
    <property type="component" value="Unassembled WGS sequence"/>
</dbReference>
<evidence type="ECO:0000313" key="3">
    <source>
        <dbReference type="Proteomes" id="UP000050509"/>
    </source>
</evidence>
<name>A0A0P9D8E7_9CHLR</name>
<evidence type="ECO:0000313" key="2">
    <source>
        <dbReference type="EMBL" id="KPV48810.1"/>
    </source>
</evidence>
<accession>A0A0P9D8E7</accession>
<organism evidence="2 3">
    <name type="scientific">Kouleothrix aurantiaca</name>
    <dbReference type="NCBI Taxonomy" id="186479"/>
    <lineage>
        <taxon>Bacteria</taxon>
        <taxon>Bacillati</taxon>
        <taxon>Chloroflexota</taxon>
        <taxon>Chloroflexia</taxon>
        <taxon>Chloroflexales</taxon>
        <taxon>Roseiflexineae</taxon>
        <taxon>Roseiflexaceae</taxon>
        <taxon>Kouleothrix</taxon>
    </lineage>
</organism>
<dbReference type="EMBL" id="LJCR01002379">
    <property type="protein sequence ID" value="KPV48810.1"/>
    <property type="molecule type" value="Genomic_DNA"/>
</dbReference>
<comment type="caution">
    <text evidence="2">The sequence shown here is derived from an EMBL/GenBank/DDBJ whole genome shotgun (WGS) entry which is preliminary data.</text>
</comment>
<feature type="region of interest" description="Disordered" evidence="1">
    <location>
        <begin position="50"/>
        <end position="87"/>
    </location>
</feature>
<gene>
    <name evidence="2" type="ORF">SE17_36055</name>
</gene>
<proteinExistence type="predicted"/>
<reference evidence="2 3" key="1">
    <citation type="submission" date="2015-09" db="EMBL/GenBank/DDBJ databases">
        <title>Draft genome sequence of Kouleothrix aurantiaca JCM 19913.</title>
        <authorList>
            <person name="Hemp J."/>
        </authorList>
    </citation>
    <scope>NUCLEOTIDE SEQUENCE [LARGE SCALE GENOMIC DNA]</scope>
    <source>
        <strain evidence="2 3">COM-B</strain>
    </source>
</reference>
<dbReference type="AlphaFoldDB" id="A0A0P9D8E7"/>
<evidence type="ECO:0000256" key="1">
    <source>
        <dbReference type="SAM" id="MobiDB-lite"/>
    </source>
</evidence>
<sequence>MGFAGLEIFQVIHAGRVEAARVVGCGEVVLQLAFARVAKVVVEDKLAFGRGRRSASDGGQQGQGGSTQVQQGQTNLPGAAGPAQVPYQENLPAYQRAAGEALDQSDIPPHLKDYVRDYFSNLEPKR</sequence>